<dbReference type="AlphaFoldDB" id="A0A0F9UK57"/>
<gene>
    <name evidence="3" type="ORF">LCGC14_0213150</name>
</gene>
<dbReference type="EMBL" id="LAZR01000098">
    <property type="protein sequence ID" value="KKN92034.1"/>
    <property type="molecule type" value="Genomic_DNA"/>
</dbReference>
<evidence type="ECO:0000313" key="3">
    <source>
        <dbReference type="EMBL" id="KKN92034.1"/>
    </source>
</evidence>
<dbReference type="InterPro" id="IPR036691">
    <property type="entry name" value="Endo/exonu/phosph_ase_sf"/>
</dbReference>
<feature type="transmembrane region" description="Helical" evidence="1">
    <location>
        <begin position="47"/>
        <end position="66"/>
    </location>
</feature>
<dbReference type="InterPro" id="IPR005135">
    <property type="entry name" value="Endo/exonuclease/phosphatase"/>
</dbReference>
<keyword evidence="1" id="KW-1133">Transmembrane helix</keyword>
<name>A0A0F9UK57_9ZZZZ</name>
<protein>
    <recommendedName>
        <fullName evidence="2">Endonuclease/exonuclease/phosphatase domain-containing protein</fullName>
    </recommendedName>
</protein>
<dbReference type="GO" id="GO:0003824">
    <property type="term" value="F:catalytic activity"/>
    <property type="evidence" value="ECO:0007669"/>
    <property type="project" value="InterPro"/>
</dbReference>
<sequence>MSAARPRPSDRRRVSRALAQALALAAALAFASGYFGDIVPFFDTLAHFRAHLAVLLLLAGLALLVIRPVTTGLAAIILGAFGLFSVYPAMLPAASLASAPGGTARYTLLQMNLRWSATDRTAAIRLIGELSPDVVTLQEARKEWRPLLQSLSARYPYRFDCTGPRAYFDVVILSRRPFASDDPGDCDRPGTFASRTVDFNGQALTIATQHLTWPWPGRQWRQLEQLQDRLRRLRRLGTPILIAGDFNAAPWSAALRTYAAASGTDIVPNVGPSWFFQPFTRRLAPYAGLPIDNILASPGIDILDVARQPATGSDHLPLLVTFGVDSALPGVVGPQRSIVERRALDN</sequence>
<keyword evidence="1" id="KW-0812">Transmembrane</keyword>
<proteinExistence type="predicted"/>
<accession>A0A0F9UK57</accession>
<keyword evidence="1" id="KW-0472">Membrane</keyword>
<dbReference type="Pfam" id="PF03372">
    <property type="entry name" value="Exo_endo_phos"/>
    <property type="match status" value="1"/>
</dbReference>
<dbReference type="Gene3D" id="3.60.10.10">
    <property type="entry name" value="Endonuclease/exonuclease/phosphatase"/>
    <property type="match status" value="1"/>
</dbReference>
<evidence type="ECO:0000259" key="2">
    <source>
        <dbReference type="Pfam" id="PF03372"/>
    </source>
</evidence>
<feature type="transmembrane region" description="Helical" evidence="1">
    <location>
        <begin position="73"/>
        <end position="90"/>
    </location>
</feature>
<feature type="domain" description="Endonuclease/exonuclease/phosphatase" evidence="2">
    <location>
        <begin position="111"/>
        <end position="315"/>
    </location>
</feature>
<dbReference type="SUPFAM" id="SSF56219">
    <property type="entry name" value="DNase I-like"/>
    <property type="match status" value="1"/>
</dbReference>
<reference evidence="3" key="1">
    <citation type="journal article" date="2015" name="Nature">
        <title>Complex archaea that bridge the gap between prokaryotes and eukaryotes.</title>
        <authorList>
            <person name="Spang A."/>
            <person name="Saw J.H."/>
            <person name="Jorgensen S.L."/>
            <person name="Zaremba-Niedzwiedzka K."/>
            <person name="Martijn J."/>
            <person name="Lind A.E."/>
            <person name="van Eijk R."/>
            <person name="Schleper C."/>
            <person name="Guy L."/>
            <person name="Ettema T.J."/>
        </authorList>
    </citation>
    <scope>NUCLEOTIDE SEQUENCE</scope>
</reference>
<evidence type="ECO:0000256" key="1">
    <source>
        <dbReference type="SAM" id="Phobius"/>
    </source>
</evidence>
<comment type="caution">
    <text evidence="3">The sequence shown here is derived from an EMBL/GenBank/DDBJ whole genome shotgun (WGS) entry which is preliminary data.</text>
</comment>
<organism evidence="3">
    <name type="scientific">marine sediment metagenome</name>
    <dbReference type="NCBI Taxonomy" id="412755"/>
    <lineage>
        <taxon>unclassified sequences</taxon>
        <taxon>metagenomes</taxon>
        <taxon>ecological metagenomes</taxon>
    </lineage>
</organism>